<keyword evidence="1" id="KW-1133">Transmembrane helix</keyword>
<name>A0A9Q9AKV9_9PEZI</name>
<dbReference type="EMBL" id="CP099420">
    <property type="protein sequence ID" value="USW51277.1"/>
    <property type="molecule type" value="Genomic_DNA"/>
</dbReference>
<dbReference type="OrthoDB" id="3692311at2759"/>
<evidence type="ECO:0000313" key="2">
    <source>
        <dbReference type="EMBL" id="USW51277.1"/>
    </source>
</evidence>
<reference evidence="2" key="1">
    <citation type="submission" date="2022-06" db="EMBL/GenBank/DDBJ databases">
        <title>Complete genome sequences of two strains of the flax pathogen Septoria linicola.</title>
        <authorList>
            <person name="Lapalu N."/>
            <person name="Simon A."/>
            <person name="Demenou B."/>
            <person name="Paumier D."/>
            <person name="Guillot M.-P."/>
            <person name="Gout L."/>
            <person name="Valade R."/>
        </authorList>
    </citation>
    <scope>NUCLEOTIDE SEQUENCE</scope>
    <source>
        <strain evidence="2">SE15195</strain>
    </source>
</reference>
<dbReference type="Proteomes" id="UP001056384">
    <property type="component" value="Chromosome 3"/>
</dbReference>
<keyword evidence="3" id="KW-1185">Reference proteome</keyword>
<organism evidence="2 3">
    <name type="scientific">Septoria linicola</name>
    <dbReference type="NCBI Taxonomy" id="215465"/>
    <lineage>
        <taxon>Eukaryota</taxon>
        <taxon>Fungi</taxon>
        <taxon>Dikarya</taxon>
        <taxon>Ascomycota</taxon>
        <taxon>Pezizomycotina</taxon>
        <taxon>Dothideomycetes</taxon>
        <taxon>Dothideomycetidae</taxon>
        <taxon>Mycosphaerellales</taxon>
        <taxon>Mycosphaerellaceae</taxon>
        <taxon>Septoria</taxon>
    </lineage>
</organism>
<keyword evidence="1" id="KW-0472">Membrane</keyword>
<evidence type="ECO:0000256" key="1">
    <source>
        <dbReference type="SAM" id="Phobius"/>
    </source>
</evidence>
<sequence length="243" mass="26837">MAHLSPPTNVHARFHSVPTFEQQDEDDDGFKPQLAVRVSEKGKLPPQRHRRVLSLSVLGPAVVDICLAIAALYFVMFGTLAYRYQETPVKDNVVVFLLRAARLGPTILPIVFAGIVGRCLTAIAAWRLERGITIGAMEYLLGSRTVFSVVTPPIRLRTLHYLAPLLVLLCALSPLGGQANLRVISRTPQVDNSTASFSFLDSLSPLLADGASGWTDIGQVIWREGYETRKLCLVMFGRRTRLE</sequence>
<feature type="transmembrane region" description="Helical" evidence="1">
    <location>
        <begin position="96"/>
        <end position="116"/>
    </location>
</feature>
<feature type="transmembrane region" description="Helical" evidence="1">
    <location>
        <begin position="52"/>
        <end position="76"/>
    </location>
</feature>
<keyword evidence="1" id="KW-0812">Transmembrane</keyword>
<dbReference type="AlphaFoldDB" id="A0A9Q9AKV9"/>
<gene>
    <name evidence="2" type="ORF">Slin15195_G045960</name>
</gene>
<accession>A0A9Q9AKV9</accession>
<proteinExistence type="predicted"/>
<evidence type="ECO:0000313" key="3">
    <source>
        <dbReference type="Proteomes" id="UP001056384"/>
    </source>
</evidence>
<protein>
    <submittedName>
        <fullName evidence="2">Uncharacterized protein</fullName>
    </submittedName>
</protein>